<reference evidence="2" key="1">
    <citation type="journal article" date="2001" name="Int. J. Syst. Evol. Microbiol.">
        <title>Methanofollis aquaemaris sp. nov., a methanogen isolated from an aquaculture fish pond.</title>
        <authorList>
            <person name="Lai M.C."/>
            <person name="Chen S.C."/>
        </authorList>
    </citation>
    <scope>NUCLEOTIDE SEQUENCE</scope>
    <source>
        <strain evidence="2">N2F9704</strain>
    </source>
</reference>
<dbReference type="SUPFAM" id="SSF57783">
    <property type="entry name" value="Zinc beta-ribbon"/>
    <property type="match status" value="1"/>
</dbReference>
<dbReference type="EMBL" id="CP036172">
    <property type="protein sequence ID" value="QSZ66423.1"/>
    <property type="molecule type" value="Genomic_DNA"/>
</dbReference>
<feature type="region of interest" description="Disordered" evidence="1">
    <location>
        <begin position="1"/>
        <end position="22"/>
    </location>
</feature>
<dbReference type="GeneID" id="76423172"/>
<proteinExistence type="predicted"/>
<reference evidence="2" key="2">
    <citation type="submission" date="2019-02" db="EMBL/GenBank/DDBJ databases">
        <authorList>
            <person name="Chen S.-C."/>
            <person name="Chien H.-H."/>
            <person name="Lai M.-C."/>
        </authorList>
    </citation>
    <scope>NUCLEOTIDE SEQUENCE</scope>
    <source>
        <strain evidence="2">N2F9704</strain>
    </source>
</reference>
<protein>
    <submittedName>
        <fullName evidence="2">Uncharacterized protein</fullName>
    </submittedName>
</protein>
<dbReference type="Proteomes" id="UP001042704">
    <property type="component" value="Chromosome"/>
</dbReference>
<organism evidence="2 3">
    <name type="scientific">Methanofollis aquaemaris</name>
    <dbReference type="NCBI Taxonomy" id="126734"/>
    <lineage>
        <taxon>Archaea</taxon>
        <taxon>Methanobacteriati</taxon>
        <taxon>Methanobacteriota</taxon>
        <taxon>Stenosarchaea group</taxon>
        <taxon>Methanomicrobia</taxon>
        <taxon>Methanomicrobiales</taxon>
        <taxon>Methanomicrobiaceae</taxon>
        <taxon>Methanofollis</taxon>
    </lineage>
</organism>
<evidence type="ECO:0000256" key="1">
    <source>
        <dbReference type="SAM" id="MobiDB-lite"/>
    </source>
</evidence>
<dbReference type="KEGG" id="maqe:RJ40_02375"/>
<feature type="compositionally biased region" description="Basic and acidic residues" evidence="1">
    <location>
        <begin position="8"/>
        <end position="22"/>
    </location>
</feature>
<dbReference type="AlphaFoldDB" id="A0A8A3S3C3"/>
<evidence type="ECO:0000313" key="3">
    <source>
        <dbReference type="Proteomes" id="UP001042704"/>
    </source>
</evidence>
<gene>
    <name evidence="2" type="ORF">RJ40_02375</name>
</gene>
<evidence type="ECO:0000313" key="2">
    <source>
        <dbReference type="EMBL" id="QSZ66423.1"/>
    </source>
</evidence>
<name>A0A8A3S3C3_9EURY</name>
<dbReference type="RefSeq" id="WP_265581765.1">
    <property type="nucleotide sequence ID" value="NZ_CP036172.1"/>
</dbReference>
<sequence length="126" mass="14370">MGKKGLLRRLEKGKPLTEAERKELDDMIEMDEHYVHEDGSPDLKTMIQDAVIQRDVCYERFGDGSEGDQPGKGEKIASWNIFDKPVKCPQCGSEDVEGGTDGYSLIYDCFDCGHRWFEDDDDLLNF</sequence>
<accession>A0A8A3S3C3</accession>
<keyword evidence="3" id="KW-1185">Reference proteome</keyword>